<evidence type="ECO:0000256" key="3">
    <source>
        <dbReference type="ARBA" id="ARBA00022475"/>
    </source>
</evidence>
<sequence>MNDHIVGGKWPLQETIPTGQSGNRRVEHHNLRLRARGRREMLVAWLLTAPALILLVALFFLPVVGVFTIAVTDWQFGASALSFVGLANFREVLADDGFHASLMNTVVYVLTVLPGTVGLGLAIALVIESSKSFRSFYRAIHFLPYMATLAAMAIAWEALLHPTIGLVNQTLVGLGWPTANWLRDERTVLPVLAIIGIWQNLGFAMVLFLAGLKSIPQDLYDAADLDGADIWFDRLRIVTMPLLGPVFMFVFIVVALNAFESFDAVQILTQGGPGHASEMLLFTIYRESFEFFRTGYGASVAVVFLLVVVLLTMIQASAMDRRVHYQ</sequence>
<feature type="transmembrane region" description="Helical" evidence="7">
    <location>
        <begin position="295"/>
        <end position="314"/>
    </location>
</feature>
<evidence type="ECO:0000256" key="6">
    <source>
        <dbReference type="ARBA" id="ARBA00023136"/>
    </source>
</evidence>
<comment type="caution">
    <text evidence="9">The sequence shown here is derived from an EMBL/GenBank/DDBJ whole genome shotgun (WGS) entry which is preliminary data.</text>
</comment>
<protein>
    <submittedName>
        <fullName evidence="9">Carbohydrate ABC transporter membrane protein 1 (CUT1 family)</fullName>
    </submittedName>
</protein>
<keyword evidence="2 7" id="KW-0813">Transport</keyword>
<dbReference type="GO" id="GO:0055085">
    <property type="term" value="P:transmembrane transport"/>
    <property type="evidence" value="ECO:0007669"/>
    <property type="project" value="InterPro"/>
</dbReference>
<dbReference type="SUPFAM" id="SSF161098">
    <property type="entry name" value="MetI-like"/>
    <property type="match status" value="1"/>
</dbReference>
<evidence type="ECO:0000256" key="5">
    <source>
        <dbReference type="ARBA" id="ARBA00022989"/>
    </source>
</evidence>
<dbReference type="PROSITE" id="PS50928">
    <property type="entry name" value="ABC_TM1"/>
    <property type="match status" value="1"/>
</dbReference>
<evidence type="ECO:0000256" key="4">
    <source>
        <dbReference type="ARBA" id="ARBA00022692"/>
    </source>
</evidence>
<feature type="transmembrane region" description="Helical" evidence="7">
    <location>
        <begin position="106"/>
        <end position="127"/>
    </location>
</feature>
<comment type="subcellular location">
    <subcellularLocation>
        <location evidence="1 7">Cell membrane</location>
        <topology evidence="1 7">Multi-pass membrane protein</topology>
    </subcellularLocation>
</comment>
<dbReference type="Proteomes" id="UP000295507">
    <property type="component" value="Unassembled WGS sequence"/>
</dbReference>
<dbReference type="InterPro" id="IPR035906">
    <property type="entry name" value="MetI-like_sf"/>
</dbReference>
<keyword evidence="5 7" id="KW-1133">Transmembrane helix</keyword>
<dbReference type="PANTHER" id="PTHR30193:SF37">
    <property type="entry name" value="INNER MEMBRANE ABC TRANSPORTER PERMEASE PROTEIN YCJO"/>
    <property type="match status" value="1"/>
</dbReference>
<keyword evidence="4 7" id="KW-0812">Transmembrane</keyword>
<dbReference type="EMBL" id="SMBK01000018">
    <property type="protein sequence ID" value="TCU32826.1"/>
    <property type="molecule type" value="Genomic_DNA"/>
</dbReference>
<dbReference type="AlphaFoldDB" id="A0A4R3RMS9"/>
<accession>A0A4R3RMS9</accession>
<dbReference type="InterPro" id="IPR000515">
    <property type="entry name" value="MetI-like"/>
</dbReference>
<feature type="transmembrane region" description="Helical" evidence="7">
    <location>
        <begin position="139"/>
        <end position="159"/>
    </location>
</feature>
<evidence type="ECO:0000259" key="8">
    <source>
        <dbReference type="PROSITE" id="PS50928"/>
    </source>
</evidence>
<feature type="transmembrane region" description="Helical" evidence="7">
    <location>
        <begin position="188"/>
        <end position="210"/>
    </location>
</feature>
<organism evidence="9 10">
    <name type="scientific">Rhizobium azibense</name>
    <dbReference type="NCBI Taxonomy" id="1136135"/>
    <lineage>
        <taxon>Bacteria</taxon>
        <taxon>Pseudomonadati</taxon>
        <taxon>Pseudomonadota</taxon>
        <taxon>Alphaproteobacteria</taxon>
        <taxon>Hyphomicrobiales</taxon>
        <taxon>Rhizobiaceae</taxon>
        <taxon>Rhizobium/Agrobacterium group</taxon>
        <taxon>Rhizobium</taxon>
    </lineage>
</organism>
<dbReference type="GO" id="GO:0005886">
    <property type="term" value="C:plasma membrane"/>
    <property type="evidence" value="ECO:0007669"/>
    <property type="project" value="UniProtKB-SubCell"/>
</dbReference>
<evidence type="ECO:0000313" key="9">
    <source>
        <dbReference type="EMBL" id="TCU32826.1"/>
    </source>
</evidence>
<comment type="similarity">
    <text evidence="7">Belongs to the binding-protein-dependent transport system permease family.</text>
</comment>
<gene>
    <name evidence="9" type="ORF">EV129_11848</name>
</gene>
<dbReference type="RefSeq" id="WP_245521372.1">
    <property type="nucleotide sequence ID" value="NZ_SMBK01000018.1"/>
</dbReference>
<keyword evidence="6 7" id="KW-0472">Membrane</keyword>
<feature type="domain" description="ABC transmembrane type-1" evidence="8">
    <location>
        <begin position="102"/>
        <end position="315"/>
    </location>
</feature>
<dbReference type="InterPro" id="IPR051393">
    <property type="entry name" value="ABC_transporter_permease"/>
</dbReference>
<evidence type="ECO:0000256" key="2">
    <source>
        <dbReference type="ARBA" id="ARBA00022448"/>
    </source>
</evidence>
<dbReference type="Pfam" id="PF00528">
    <property type="entry name" value="BPD_transp_1"/>
    <property type="match status" value="1"/>
</dbReference>
<dbReference type="CDD" id="cd06261">
    <property type="entry name" value="TM_PBP2"/>
    <property type="match status" value="1"/>
</dbReference>
<evidence type="ECO:0000256" key="1">
    <source>
        <dbReference type="ARBA" id="ARBA00004651"/>
    </source>
</evidence>
<evidence type="ECO:0000256" key="7">
    <source>
        <dbReference type="RuleBase" id="RU363032"/>
    </source>
</evidence>
<dbReference type="Gene3D" id="1.10.3720.10">
    <property type="entry name" value="MetI-like"/>
    <property type="match status" value="1"/>
</dbReference>
<feature type="transmembrane region" description="Helical" evidence="7">
    <location>
        <begin position="242"/>
        <end position="259"/>
    </location>
</feature>
<name>A0A4R3RMS9_9HYPH</name>
<proteinExistence type="inferred from homology"/>
<evidence type="ECO:0000313" key="10">
    <source>
        <dbReference type="Proteomes" id="UP000295507"/>
    </source>
</evidence>
<keyword evidence="3" id="KW-1003">Cell membrane</keyword>
<reference evidence="9 10" key="1">
    <citation type="submission" date="2019-03" db="EMBL/GenBank/DDBJ databases">
        <title>Genomic Encyclopedia of Type Strains, Phase IV (KMG-V): Genome sequencing to study the core and pangenomes of soil and plant-associated prokaryotes.</title>
        <authorList>
            <person name="Whitman W."/>
        </authorList>
    </citation>
    <scope>NUCLEOTIDE SEQUENCE [LARGE SCALE GENOMIC DNA]</scope>
    <source>
        <strain evidence="9 10">IE4868</strain>
    </source>
</reference>
<feature type="transmembrane region" description="Helical" evidence="7">
    <location>
        <begin position="42"/>
        <end position="71"/>
    </location>
</feature>
<dbReference type="PANTHER" id="PTHR30193">
    <property type="entry name" value="ABC TRANSPORTER PERMEASE PROTEIN"/>
    <property type="match status" value="1"/>
</dbReference>